<keyword evidence="9" id="KW-0150">Chloroplast</keyword>
<evidence type="ECO:0000256" key="7">
    <source>
        <dbReference type="SAM" id="Phobius"/>
    </source>
</evidence>
<dbReference type="EMBL" id="MH064508">
    <property type="protein sequence ID" value="QCW58666.1"/>
    <property type="molecule type" value="Genomic_DNA"/>
</dbReference>
<feature type="transmembrane region" description="Helical" evidence="7">
    <location>
        <begin position="968"/>
        <end position="989"/>
    </location>
</feature>
<evidence type="ECO:0000256" key="5">
    <source>
        <dbReference type="ARBA" id="ARBA00022741"/>
    </source>
</evidence>
<evidence type="ECO:0000256" key="2">
    <source>
        <dbReference type="ARBA" id="ARBA00004474"/>
    </source>
</evidence>
<evidence type="ECO:0000313" key="9">
    <source>
        <dbReference type="EMBL" id="QCW58666.1"/>
    </source>
</evidence>
<comment type="function">
    <text evidence="1">Probable ATPase of unknown function. Its presence in a non-photosynthetic plant (Epifagus virginiana) and experiments in tobacco indicate that it has an essential function which is probably not related to photosynthesis.</text>
</comment>
<dbReference type="GeneID" id="40873109"/>
<comment type="subcellular location">
    <subcellularLocation>
        <location evidence="2">Plastid</location>
    </subcellularLocation>
</comment>
<comment type="similarity">
    <text evidence="3">Belongs to the Ycf2 family.</text>
</comment>
<evidence type="ECO:0000256" key="6">
    <source>
        <dbReference type="ARBA" id="ARBA00022840"/>
    </source>
</evidence>
<dbReference type="Pfam" id="PF00004">
    <property type="entry name" value="AAA"/>
    <property type="match status" value="1"/>
</dbReference>
<dbReference type="InterPro" id="IPR003959">
    <property type="entry name" value="ATPase_AAA_core"/>
</dbReference>
<dbReference type="RefSeq" id="YP_009667891.1">
    <property type="nucleotide sequence ID" value="NC_043781.1"/>
</dbReference>
<keyword evidence="7" id="KW-1133">Transmembrane helix</keyword>
<name>A0A4Y5P6K6_9MARC</name>
<keyword evidence="7" id="KW-0472">Membrane</keyword>
<dbReference type="SUPFAM" id="SSF52540">
    <property type="entry name" value="P-loop containing nucleoside triphosphate hydrolases"/>
    <property type="match status" value="1"/>
</dbReference>
<accession>A0A4Y5P6K6</accession>
<evidence type="ECO:0000259" key="8">
    <source>
        <dbReference type="SMART" id="SM00382"/>
    </source>
</evidence>
<keyword evidence="4 9" id="KW-0934">Plastid</keyword>
<organism evidence="9">
    <name type="scientific">Radula japonica</name>
    <dbReference type="NCBI Taxonomy" id="1068553"/>
    <lineage>
        <taxon>Eukaryota</taxon>
        <taxon>Viridiplantae</taxon>
        <taxon>Streptophyta</taxon>
        <taxon>Embryophyta</taxon>
        <taxon>Marchantiophyta</taxon>
        <taxon>Jungermanniopsida</taxon>
        <taxon>Jungermanniidae</taxon>
        <taxon>Porellales</taxon>
        <taxon>Radulineae</taxon>
        <taxon>Radulaceae</taxon>
        <taxon>Radula</taxon>
        <taxon>Radula subgen. Radula</taxon>
    </lineage>
</organism>
<dbReference type="Gene3D" id="1.10.8.60">
    <property type="match status" value="1"/>
</dbReference>
<geneLocation type="chloroplast" evidence="9"/>
<feature type="transmembrane region" description="Helical" evidence="7">
    <location>
        <begin position="890"/>
        <end position="909"/>
    </location>
</feature>
<protein>
    <submittedName>
        <fullName evidence="9">Ycf2</fullName>
    </submittedName>
</protein>
<dbReference type="GO" id="GO:0009536">
    <property type="term" value="C:plastid"/>
    <property type="evidence" value="ECO:0007669"/>
    <property type="project" value="UniProtKB-SubCell"/>
</dbReference>
<evidence type="ECO:0000256" key="1">
    <source>
        <dbReference type="ARBA" id="ARBA00002329"/>
    </source>
</evidence>
<dbReference type="Gene3D" id="3.40.50.300">
    <property type="entry name" value="P-loop containing nucleotide triphosphate hydrolases"/>
    <property type="match status" value="1"/>
</dbReference>
<dbReference type="GO" id="GO:0005524">
    <property type="term" value="F:ATP binding"/>
    <property type="evidence" value="ECO:0007669"/>
    <property type="project" value="UniProtKB-KW"/>
</dbReference>
<keyword evidence="6" id="KW-0067">ATP-binding</keyword>
<feature type="domain" description="AAA+ ATPase" evidence="8">
    <location>
        <begin position="1177"/>
        <end position="1329"/>
    </location>
</feature>
<keyword evidence="7" id="KW-0812">Transmembrane</keyword>
<dbReference type="CDD" id="cd19505">
    <property type="entry name" value="RecA-like_Ycf2"/>
    <property type="match status" value="1"/>
</dbReference>
<dbReference type="InterPro" id="IPR027417">
    <property type="entry name" value="P-loop_NTPase"/>
</dbReference>
<evidence type="ECO:0000256" key="3">
    <source>
        <dbReference type="ARBA" id="ARBA00009361"/>
    </source>
</evidence>
<sequence length="1911" mass="232169">MKQKLPEKENFRKNLYFDEIGKTKSLSTLWTKCSFIRLLISKIFASKSLMNSFVFRMISLSSRPNSKNGKIFLLNSLILIALPLSISTYRSTDRSIVDYTKVDLIKIQKKVHYEKKDMSIYIKYFKNLNENFYIFPENLFNINPIFYKKIILQEDTFGSQKYNIQRINTNNFFIKKQYNNNNNLINYYFIFGNREVEKNYQNFNFIDLVWRKKMFMDNKRLIKPLFIQSIYINYSFLSLKNNENFLLFLLGKFITNHNSKYIINKKFSLQKIKKIQFLNKNKRSDSFEYLSWIIQKYNSNFILNYFFPFNIAYNFIRQKNYIHNKPLYTFRKVNGQFFFKVLYLFPIYSKFKEFLSFVNYIQLQEYFRKKKNQLDILIDQSGKLDDKNLNNKLLLLILKKQYNNDNNYYFDKSLWIKNNIFRENIIRIKFCKFDNVIQNNNYKYFSKLQNSSYLKGKKKFLESNKVPMIYFGIHRSPIYLEGIVKRRLFYYFANIEYKKLTVQFLKWFNKLKSCKNLNLYYLLKKVISYFFEKKMKLLRILEIFFSKLTLKVIERISNSLLIILNIHNIDIGQDKLFTNKFEKYLNQNLIRHFKFNEKYFNKSIFYFSDVKMNNEIYTNYLNKSFPINKLSFNLTKIDKLLYISNSNEQFFFDLNKINNKTKNKNNKNINSISLNLYTQFLTHFSKYNRIQTMSIGIDYFLFFQEQFNQFAQFQLINILFSKIFYKNIEKTKFYKIFLNRKNFYFSMNSKIVSLKEKRKKIRNILYHKYCVKDLFLYSFSKKVTKNILIPQLKKTRIENFYNILHSKVLLNEKTRNSKIQLMKNFLYSKSKKNFKRKKLKYKIGNKVLTTTEKFFKCNQNQNGSFFKKYISWFFTLEWWKYNIYIFVDKLQILFLIINFHLEYFANYYLEILRKSLRDFQKKGKNLYKLNLKWNSRFFLLNYEEKKISNFVWSEFQLIKNWNSLHWSFFYLVAFIFLFYQKGFSIFIGLDSVDLWKHFETIKYLNDTSRAFYFTIVTHRNKKIQSKKTENLVIYFFMNLHYYIKNIRFYLITKKKFKKWLKKNKTLDLSRRKRNLLVQSLITHTRIKQYGFKSYSKQKLLASYFGYRVNNQQGFSYFQYLVKIFKKKLVNYPFYLADKWIFFAFLQKIISSQTLQRNKRFNSRFQKIPISLQFGLSYSKGILLIGPRETGRSYLIKNLAADSSVPLLGIYLNKLLYNKPDVITESWMNILIESLRRLNLILDLAEGMSPCLIWLPNIHQLNVNRLTQNIESDPTFLLGILLKRFQTHPSRKQTRKNIIVIASTHLPKKIDPSLISADRLDRVINIRLFKTCQKRNQFPILLNIKNIQLKKNLVHITDFEIRTMGYNMRDLTALTNEISLINLTSNNSFIYTNTIQLALHRQVLGFTHRNNKKNFRRNFKILLYKIGKTIVQNILLGEGSVKNSLNINNYLWKKNYYYLSKWYSEFSIKDSIVKESAILIHIFGCLAGITAQDSWFSSEKTSNILLPLEQSIDNDSDLAFGILENFSIEFPWLETCNFRFLNSKQKKSKTFLTTNFFKIMQDGIFAIVNKNIPYTHNKFQHQGVSQPKVYYNKNCELKNTAWSPRFWRLNFSRSNLFDWIKRPNDFEFFHKSKFSKRADLEKRNHYDKSINKQKEQILYERILPRIRKRNIQELEYQFEKILLEEQFEILGFFCPSTQHWMEHQFLNESRLFIGKRILWDPTNSISRNNHFVFSHREFFVDEEMLRRLYVTYGIRRERERSFSNHRVKRFFICRGYNKDLITQLSIRWWNQLPMNQKQNIQTLKKIGKIGILLRRPHIFTPVYLYQRWLIENIPEKLSRLKFLTYRDRWIKFHNSVLNDSLTYTTLLESYHYLFEFFSSNKILLNQMIKTLLKKKWLFQNEIENIINKSIKF</sequence>
<dbReference type="GO" id="GO:0016887">
    <property type="term" value="F:ATP hydrolysis activity"/>
    <property type="evidence" value="ECO:0007669"/>
    <property type="project" value="InterPro"/>
</dbReference>
<dbReference type="PANTHER" id="PTHR33078:SF100">
    <property type="entry name" value="PROTEIN YCF2"/>
    <property type="match status" value="1"/>
</dbReference>
<gene>
    <name evidence="9" type="primary">ycf2</name>
</gene>
<reference evidence="9" key="1">
    <citation type="submission" date="2018-03" db="EMBL/GenBank/DDBJ databases">
        <title>Exploring the plastid DNA sequence disparity of liverworts.</title>
        <authorList>
            <person name="Yu Y."/>
            <person name="Liu H."/>
            <person name="Yang J."/>
            <person name="Ma W."/>
            <person name="Pressel S."/>
            <person name="Wu Y."/>
            <person name="Schneider H."/>
        </authorList>
    </citation>
    <scope>NUCLEOTIDE SEQUENCE</scope>
</reference>
<dbReference type="SMART" id="SM00382">
    <property type="entry name" value="AAA"/>
    <property type="match status" value="1"/>
</dbReference>
<keyword evidence="5" id="KW-0547">Nucleotide-binding</keyword>
<dbReference type="PANTHER" id="PTHR33078">
    <property type="entry name" value="PROTEIN YCF2-RELATED"/>
    <property type="match status" value="1"/>
</dbReference>
<dbReference type="InterPro" id="IPR003593">
    <property type="entry name" value="AAA+_ATPase"/>
</dbReference>
<evidence type="ECO:0000256" key="4">
    <source>
        <dbReference type="ARBA" id="ARBA00022640"/>
    </source>
</evidence>
<proteinExistence type="inferred from homology"/>